<evidence type="ECO:0000313" key="4">
    <source>
        <dbReference type="EMBL" id="MBP3961084.1"/>
    </source>
</evidence>
<evidence type="ECO:0000256" key="2">
    <source>
        <dbReference type="SAM" id="SignalP"/>
    </source>
</evidence>
<feature type="signal peptide" evidence="2">
    <location>
        <begin position="1"/>
        <end position="26"/>
    </location>
</feature>
<dbReference type="Pfam" id="PF10646">
    <property type="entry name" value="Germane"/>
    <property type="match status" value="1"/>
</dbReference>
<keyword evidence="2" id="KW-0732">Signal</keyword>
<protein>
    <submittedName>
        <fullName evidence="4">GerMN domain-containing protein</fullName>
    </submittedName>
</protein>
<evidence type="ECO:0000256" key="1">
    <source>
        <dbReference type="SAM" id="MobiDB-lite"/>
    </source>
</evidence>
<evidence type="ECO:0000259" key="3">
    <source>
        <dbReference type="Pfam" id="PF10646"/>
    </source>
</evidence>
<sequence>MKRHITTSLLSVIVAAALIVPLSACGNRTEPLTQGGAVQEQPAEGTNNTSTDPEQDQDQEANNAQTDPAQPEAPALVKEQISVFYTDDDMMELHEQKSDIEYGDPQEKLKAMFTALQQDGLKGEASLWKHAELLSAKQEGAAVTLDLHLPDEARLGAPGEMLAIQALTRTYFQLQDVTSIDLLVDGEAVDSLMGHEEIDHPITKP</sequence>
<feature type="chain" id="PRO_5046819727" evidence="2">
    <location>
        <begin position="27"/>
        <end position="205"/>
    </location>
</feature>
<feature type="domain" description="GerMN" evidence="3">
    <location>
        <begin position="83"/>
        <end position="189"/>
    </location>
</feature>
<feature type="region of interest" description="Disordered" evidence="1">
    <location>
        <begin position="31"/>
        <end position="75"/>
    </location>
</feature>
<reference evidence="4 5" key="1">
    <citation type="submission" date="2021-04" db="EMBL/GenBank/DDBJ databases">
        <title>Paenibacillus sp. DLE-14 whole genome sequence.</title>
        <authorList>
            <person name="Ham Y.J."/>
        </authorList>
    </citation>
    <scope>NUCLEOTIDE SEQUENCE [LARGE SCALE GENOMIC DNA]</scope>
    <source>
        <strain evidence="4 5">DLE-14</strain>
    </source>
</reference>
<gene>
    <name evidence="4" type="ORF">I8J30_00025</name>
</gene>
<name>A0ABS5C563_9BACL</name>
<organism evidence="4 5">
    <name type="scientific">Paenibacillus lignilyticus</name>
    <dbReference type="NCBI Taxonomy" id="1172615"/>
    <lineage>
        <taxon>Bacteria</taxon>
        <taxon>Bacillati</taxon>
        <taxon>Bacillota</taxon>
        <taxon>Bacilli</taxon>
        <taxon>Bacillales</taxon>
        <taxon>Paenibacillaceae</taxon>
        <taxon>Paenibacillus</taxon>
    </lineage>
</organism>
<dbReference type="RefSeq" id="WP_210654364.1">
    <property type="nucleotide sequence ID" value="NZ_JAGKSP010000001.1"/>
</dbReference>
<comment type="caution">
    <text evidence="4">The sequence shown here is derived from an EMBL/GenBank/DDBJ whole genome shotgun (WGS) entry which is preliminary data.</text>
</comment>
<dbReference type="InterPro" id="IPR019606">
    <property type="entry name" value="GerMN"/>
</dbReference>
<dbReference type="Proteomes" id="UP000673394">
    <property type="component" value="Unassembled WGS sequence"/>
</dbReference>
<accession>A0ABS5C563</accession>
<keyword evidence="5" id="KW-1185">Reference proteome</keyword>
<evidence type="ECO:0000313" key="5">
    <source>
        <dbReference type="Proteomes" id="UP000673394"/>
    </source>
</evidence>
<proteinExistence type="predicted"/>
<dbReference type="EMBL" id="JAGKSP010000001">
    <property type="protein sequence ID" value="MBP3961084.1"/>
    <property type="molecule type" value="Genomic_DNA"/>
</dbReference>